<comment type="subcellular location">
    <subcellularLocation>
        <location evidence="1">Nucleus</location>
    </subcellularLocation>
</comment>
<feature type="compositionally biased region" description="Basic and acidic residues" evidence="8">
    <location>
        <begin position="468"/>
        <end position="484"/>
    </location>
</feature>
<feature type="compositionally biased region" description="Basic and acidic residues" evidence="8">
    <location>
        <begin position="605"/>
        <end position="622"/>
    </location>
</feature>
<feature type="compositionally biased region" description="Basic and acidic residues" evidence="8">
    <location>
        <begin position="284"/>
        <end position="296"/>
    </location>
</feature>
<dbReference type="PROSITE" id="PS50157">
    <property type="entry name" value="ZINC_FINGER_C2H2_2"/>
    <property type="match status" value="3"/>
</dbReference>
<dbReference type="Gene3D" id="3.30.160.60">
    <property type="entry name" value="Classic Zinc Finger"/>
    <property type="match status" value="2"/>
</dbReference>
<feature type="region of interest" description="Disordered" evidence="8">
    <location>
        <begin position="605"/>
        <end position="630"/>
    </location>
</feature>
<feature type="region of interest" description="Disordered" evidence="8">
    <location>
        <begin position="468"/>
        <end position="490"/>
    </location>
</feature>
<feature type="region of interest" description="Disordered" evidence="8">
    <location>
        <begin position="867"/>
        <end position="912"/>
    </location>
</feature>
<dbReference type="PANTHER" id="PTHR24394">
    <property type="entry name" value="ZINC FINGER PROTEIN"/>
    <property type="match status" value="1"/>
</dbReference>
<feature type="domain" description="C2H2-type" evidence="9">
    <location>
        <begin position="184"/>
        <end position="211"/>
    </location>
</feature>
<dbReference type="InterPro" id="IPR013087">
    <property type="entry name" value="Znf_C2H2_type"/>
</dbReference>
<dbReference type="EMBL" id="CAJFCJ010000033">
    <property type="protein sequence ID" value="CAD5126145.1"/>
    <property type="molecule type" value="Genomic_DNA"/>
</dbReference>
<evidence type="ECO:0000256" key="4">
    <source>
        <dbReference type="ARBA" id="ARBA00022771"/>
    </source>
</evidence>
<feature type="domain" description="C2H2-type" evidence="9">
    <location>
        <begin position="1311"/>
        <end position="1338"/>
    </location>
</feature>
<dbReference type="FunFam" id="3.30.160.60:FF:000110">
    <property type="entry name" value="Zinc finger protein-like"/>
    <property type="match status" value="1"/>
</dbReference>
<keyword evidence="2" id="KW-0479">Metal-binding</keyword>
<dbReference type="PROSITE" id="PS00028">
    <property type="entry name" value="ZINC_FINGER_C2H2_1"/>
    <property type="match status" value="3"/>
</dbReference>
<proteinExistence type="predicted"/>
<name>A0A7I8WDK1_9ANNE</name>
<evidence type="ECO:0000259" key="9">
    <source>
        <dbReference type="PROSITE" id="PS50157"/>
    </source>
</evidence>
<dbReference type="GO" id="GO:0000981">
    <property type="term" value="F:DNA-binding transcription factor activity, RNA polymerase II-specific"/>
    <property type="evidence" value="ECO:0007669"/>
    <property type="project" value="TreeGrafter"/>
</dbReference>
<feature type="region of interest" description="Disordered" evidence="8">
    <location>
        <begin position="924"/>
        <end position="983"/>
    </location>
</feature>
<dbReference type="GO" id="GO:0008270">
    <property type="term" value="F:zinc ion binding"/>
    <property type="evidence" value="ECO:0007669"/>
    <property type="project" value="UniProtKB-KW"/>
</dbReference>
<feature type="region of interest" description="Disordered" evidence="8">
    <location>
        <begin position="100"/>
        <end position="144"/>
    </location>
</feature>
<feature type="compositionally biased region" description="Polar residues" evidence="8">
    <location>
        <begin position="274"/>
        <end position="283"/>
    </location>
</feature>
<feature type="region of interest" description="Disordered" evidence="8">
    <location>
        <begin position="348"/>
        <end position="439"/>
    </location>
</feature>
<feature type="region of interest" description="Disordered" evidence="8">
    <location>
        <begin position="1148"/>
        <end position="1177"/>
    </location>
</feature>
<feature type="compositionally biased region" description="Polar residues" evidence="8">
    <location>
        <begin position="102"/>
        <end position="114"/>
    </location>
</feature>
<evidence type="ECO:0000256" key="5">
    <source>
        <dbReference type="ARBA" id="ARBA00022833"/>
    </source>
</evidence>
<evidence type="ECO:0000313" key="11">
    <source>
        <dbReference type="Proteomes" id="UP000549394"/>
    </source>
</evidence>
<dbReference type="PANTHER" id="PTHR24394:SF44">
    <property type="entry name" value="ZINC FINGER PROTEIN 271-LIKE"/>
    <property type="match status" value="1"/>
</dbReference>
<reference evidence="10 11" key="1">
    <citation type="submission" date="2020-08" db="EMBL/GenBank/DDBJ databases">
        <authorList>
            <person name="Hejnol A."/>
        </authorList>
    </citation>
    <scope>NUCLEOTIDE SEQUENCE [LARGE SCALE GENOMIC DNA]</scope>
</reference>
<feature type="compositionally biased region" description="Basic and acidic residues" evidence="8">
    <location>
        <begin position="383"/>
        <end position="410"/>
    </location>
</feature>
<feature type="compositionally biased region" description="Basic and acidic residues" evidence="8">
    <location>
        <begin position="869"/>
        <end position="906"/>
    </location>
</feature>
<dbReference type="Pfam" id="PF00096">
    <property type="entry name" value="zf-C2H2"/>
    <property type="match status" value="1"/>
</dbReference>
<evidence type="ECO:0000256" key="6">
    <source>
        <dbReference type="ARBA" id="ARBA00023242"/>
    </source>
</evidence>
<feature type="region of interest" description="Disordered" evidence="8">
    <location>
        <begin position="271"/>
        <end position="296"/>
    </location>
</feature>
<sequence length="1419" mass="160566">MSPTFRPEDKFRLKKAITDTIENFCKANLPNVKYKVFGTIGIESEDDDSAIMHFSKELAAQRQLPLLTRIINRAKRNLSESSSSSDPGRRSRTSCIAECDSNRSVNGSDALSSENGDEDYDQVREVRRGSDSHDNSEAELGAEQAESPVSIFNCNHCNFASSTAYEHYRHLRLHSAFTDTRRGYACLQCNATFLDELSLRLHIRLHEERPQIPSNYGSYAAYRDASTGSELRPDIPPSADRSFIPLVRRIRRPFRFINLVSEPEVQITAYYAAPSQSSTQTPRNEQRDDDSKDLSIEEINRQLKRRLSSSIKEFIEEKLTQSKYTVIAKIRIEGQQCLNVEFDKSSIESSKNCEQTPQSNSVESKQKANEHNQPARVKTALKPSDKEIDKRNKGENISREAYKVPTEEPKSTVLRSRSNKNKSVDAERCQMTSTRKRSNQPVIELRKSTLLKRIQCENRIVKGVDAKFTKSKRQKGDGKSKRNDNAAITPENLKFKLEQPLTSTPTSNEQNVVVTKSSNFSFADQVPEGENINRSLETVEKDSKIINNVDAEKNTDTETKHLNVDNDNLGKLCKRKRKVIRFYSYSRESKTTGKLKDQLTTCEDDKINNENSKETPKKDNRKLNSSNLKNNEVIHQLENDKSGQTIDTIQSINVQEKPLQDCYDDRKLEKVDEHSSNSSKKSTTDLNIEENKDNKSEILLPIKANDNSKNKNVGKIIHTNKSNNRKKSAIDKPIQQDVASIKVKDNAITVNNNSKAANKNAVDNHKSENIAYDKDQQVVGREDSKVMEKTVTKTNKDRQLNRDAAAVEEDAMVVVKNNSKTISKTKCNDNKESQIFDKDKKNKADRDFQDIEAADKEENIVIVRRKKASGKDASKNINENDKKSKVIDDNEKKKTTDKDNENEKVKTKNTINGSASILREILKTVHKNTNGNSKHSERKMEKRVDNDKDTIAVEVKDNNTKDTNKKTKDNSDHKEKRKVVRDSEKVSDIAVVEDIDKTIVANDDSNDSKQKRVDKENQQVKLTVANGSSVKAAELEDSVVIINDPPDEDLGESLIGKFNILPEIETTKVPKLPEGGFQPKRRLYTCCCGGKFYGEELYTYHMANCVYRIVENLKTRSLMCKCIMQENQIEHSNVDDIFLEGKGSEKRKKKGRYRQTERAREREADGERGERQRVPALDPRERNRLNVVLSEVVEMFVKDHVEDQHFKMFGTIGIELDNKDAVVFHFERDILNASRKKAGSAPYGLDIKQERDLATQSNAVRAAVKVEKPKVKKPENDIIEERPYAEFDELPSLREEHTINEEKATPKKKIFSCNMCSQVFDTKVELHNHEKLHSESAESATTDDGNDIVNPTSTVDNSASATAASVNPAISDSAIAEAASIAVRESKGSGSKKHACSYCSKAFTTAYNLTNHIRTHTGM</sequence>
<feature type="region of interest" description="Disordered" evidence="8">
    <location>
        <begin position="669"/>
        <end position="689"/>
    </location>
</feature>
<protein>
    <submittedName>
        <fullName evidence="10">DgyrCDS14313</fullName>
    </submittedName>
</protein>
<feature type="compositionally biased region" description="Basic and acidic residues" evidence="8">
    <location>
        <begin position="121"/>
        <end position="136"/>
    </location>
</feature>
<dbReference type="Proteomes" id="UP000549394">
    <property type="component" value="Unassembled WGS sequence"/>
</dbReference>
<keyword evidence="11" id="KW-1185">Reference proteome</keyword>
<keyword evidence="5" id="KW-0862">Zinc</keyword>
<evidence type="ECO:0000256" key="1">
    <source>
        <dbReference type="ARBA" id="ARBA00004123"/>
    </source>
</evidence>
<evidence type="ECO:0000313" key="10">
    <source>
        <dbReference type="EMBL" id="CAD5126145.1"/>
    </source>
</evidence>
<comment type="caution">
    <text evidence="10">The sequence shown here is derived from an EMBL/GenBank/DDBJ whole genome shotgun (WGS) entry which is preliminary data.</text>
</comment>
<feature type="compositionally biased region" description="Basic and acidic residues" evidence="8">
    <location>
        <begin position="934"/>
        <end position="983"/>
    </location>
</feature>
<dbReference type="InterPro" id="IPR036236">
    <property type="entry name" value="Znf_C2H2_sf"/>
</dbReference>
<feature type="compositionally biased region" description="Polar residues" evidence="8">
    <location>
        <begin position="676"/>
        <end position="686"/>
    </location>
</feature>
<accession>A0A7I8WDK1</accession>
<evidence type="ECO:0000256" key="2">
    <source>
        <dbReference type="ARBA" id="ARBA00022723"/>
    </source>
</evidence>
<keyword evidence="6" id="KW-0539">Nucleus</keyword>
<feature type="compositionally biased region" description="Polar residues" evidence="8">
    <location>
        <begin position="348"/>
        <end position="363"/>
    </location>
</feature>
<evidence type="ECO:0000256" key="7">
    <source>
        <dbReference type="PROSITE-ProRule" id="PRU00042"/>
    </source>
</evidence>
<gene>
    <name evidence="10" type="ORF">DGYR_LOCUS13415</name>
</gene>
<keyword evidence="3" id="KW-0677">Repeat</keyword>
<dbReference type="GO" id="GO:0005634">
    <property type="term" value="C:nucleus"/>
    <property type="evidence" value="ECO:0007669"/>
    <property type="project" value="UniProtKB-SubCell"/>
</dbReference>
<evidence type="ECO:0000256" key="3">
    <source>
        <dbReference type="ARBA" id="ARBA00022737"/>
    </source>
</evidence>
<feature type="compositionally biased region" description="Basic and acidic residues" evidence="8">
    <location>
        <begin position="1154"/>
        <end position="1177"/>
    </location>
</feature>
<dbReference type="SMART" id="SM00355">
    <property type="entry name" value="ZnF_C2H2"/>
    <property type="match status" value="4"/>
</dbReference>
<dbReference type="SUPFAM" id="SSF57667">
    <property type="entry name" value="beta-beta-alpha zinc fingers"/>
    <property type="match status" value="2"/>
</dbReference>
<feature type="domain" description="C2H2-type" evidence="9">
    <location>
        <begin position="1394"/>
        <end position="1419"/>
    </location>
</feature>
<keyword evidence="4 7" id="KW-0863">Zinc-finger</keyword>
<organism evidence="10 11">
    <name type="scientific">Dimorphilus gyrociliatus</name>
    <dbReference type="NCBI Taxonomy" id="2664684"/>
    <lineage>
        <taxon>Eukaryota</taxon>
        <taxon>Metazoa</taxon>
        <taxon>Spiralia</taxon>
        <taxon>Lophotrochozoa</taxon>
        <taxon>Annelida</taxon>
        <taxon>Polychaeta</taxon>
        <taxon>Polychaeta incertae sedis</taxon>
        <taxon>Dinophilidae</taxon>
        <taxon>Dimorphilus</taxon>
    </lineage>
</organism>
<evidence type="ECO:0000256" key="8">
    <source>
        <dbReference type="SAM" id="MobiDB-lite"/>
    </source>
</evidence>